<proteinExistence type="predicted"/>
<comment type="caution">
    <text evidence="2">The sequence shown here is derived from an EMBL/GenBank/DDBJ whole genome shotgun (WGS) entry which is preliminary data.</text>
</comment>
<evidence type="ECO:0000313" key="2">
    <source>
        <dbReference type="EMBL" id="KAF6078493.1"/>
    </source>
</evidence>
<accession>A0A833YQB3</accession>
<dbReference type="EMBL" id="JABVXQ010000014">
    <property type="protein sequence ID" value="KAF6078493.1"/>
    <property type="molecule type" value="Genomic_DNA"/>
</dbReference>
<evidence type="ECO:0000256" key="1">
    <source>
        <dbReference type="SAM" id="MobiDB-lite"/>
    </source>
</evidence>
<dbReference type="AlphaFoldDB" id="A0A833YQB3"/>
<protein>
    <submittedName>
        <fullName evidence="2">Uncharacterized protein</fullName>
    </submittedName>
</protein>
<sequence length="190" mass="20659">MFLKMLVFTHKLTSWLMRLKSPAADMGRTSPGRRVPLGESLGPAHLPPRSCLLGQGSCHLTTGDHPRPLHKPVPLPAGPFLPPAFCPNPAFLRTWHLSRLEGAFVSVSKQDSSGGKGYTPCTKHSEGRGRRQPRLQSPRAKVRPFPSGITAASKDPVWDTTQPPLLTAVTSVRCLDRHHPTTTTNLGPST</sequence>
<gene>
    <name evidence="2" type="ORF">HJG60_009286</name>
</gene>
<dbReference type="Proteomes" id="UP000664940">
    <property type="component" value="Unassembled WGS sequence"/>
</dbReference>
<organism evidence="2 3">
    <name type="scientific">Phyllostomus discolor</name>
    <name type="common">pale spear-nosed bat</name>
    <dbReference type="NCBI Taxonomy" id="89673"/>
    <lineage>
        <taxon>Eukaryota</taxon>
        <taxon>Metazoa</taxon>
        <taxon>Chordata</taxon>
        <taxon>Craniata</taxon>
        <taxon>Vertebrata</taxon>
        <taxon>Euteleostomi</taxon>
        <taxon>Mammalia</taxon>
        <taxon>Eutheria</taxon>
        <taxon>Laurasiatheria</taxon>
        <taxon>Chiroptera</taxon>
        <taxon>Yangochiroptera</taxon>
        <taxon>Phyllostomidae</taxon>
        <taxon>Phyllostominae</taxon>
        <taxon>Phyllostomus</taxon>
    </lineage>
</organism>
<evidence type="ECO:0000313" key="3">
    <source>
        <dbReference type="Proteomes" id="UP000664940"/>
    </source>
</evidence>
<feature type="region of interest" description="Disordered" evidence="1">
    <location>
        <begin position="108"/>
        <end position="158"/>
    </location>
</feature>
<name>A0A833YQB3_9CHIR</name>
<reference evidence="2 3" key="1">
    <citation type="journal article" date="2020" name="Nature">
        <title>Six reference-quality genomes reveal evolution of bat adaptations.</title>
        <authorList>
            <person name="Jebb D."/>
            <person name="Huang Z."/>
            <person name="Pippel M."/>
            <person name="Hughes G.M."/>
            <person name="Lavrichenko K."/>
            <person name="Devanna P."/>
            <person name="Winkler S."/>
            <person name="Jermiin L.S."/>
            <person name="Skirmuntt E.C."/>
            <person name="Katzourakis A."/>
            <person name="Burkitt-Gray L."/>
            <person name="Ray D.A."/>
            <person name="Sullivan K.A.M."/>
            <person name="Roscito J.G."/>
            <person name="Kirilenko B.M."/>
            <person name="Davalos L.M."/>
            <person name="Corthals A.P."/>
            <person name="Power M.L."/>
            <person name="Jones G."/>
            <person name="Ransome R.D."/>
            <person name="Dechmann D.K.N."/>
            <person name="Locatelli A.G."/>
            <person name="Puechmaille S.J."/>
            <person name="Fedrigo O."/>
            <person name="Jarvis E.D."/>
            <person name="Hiller M."/>
            <person name="Vernes S.C."/>
            <person name="Myers E.W."/>
            <person name="Teeling E.C."/>
        </authorList>
    </citation>
    <scope>NUCLEOTIDE SEQUENCE [LARGE SCALE GENOMIC DNA]</scope>
    <source>
        <strain evidence="2">Bat1K_MPI-CBG_1</strain>
    </source>
</reference>